<evidence type="ECO:0008006" key="4">
    <source>
        <dbReference type="Google" id="ProtNLM"/>
    </source>
</evidence>
<sequence>MRSRDESGATAIVVGVLALLLFMMAGLVVDLGNAWARGRTVQKQVDLSAVSAGASLPMGPRAGHTKADVARQVAEYLVRNGTVGQEHAFDADATPGSLDTGVVSQVEADLLDGDPRNGDLHFYKTRAHATAGTPECLEADGPCPVMTVVAPAARVGFGFATVFEDVDGSTTVQRRATVEIRTSLPRKEDMLPFWLPSGCGYGPTHADTTNGHGGPAPSSAWTLPRGAVAPDLVGAPAAAPTPEPTADHRVGGTALNTVVAGSVRTLSGYSVTGVPPQYKKVSLRAFAPDGTRYVDFSAQTDGDGALPAIQLGPNDVTGTTGDWYLFAVAAKDNGQFAYSANSLVIRVTGTPPVTSSPTPTAIPTPTPTPSVTTSSSPTASATVTTTPAPTATTTTPASVDNGCVGQDRGNFGQLESPRADESNAQRAFARNVAAGLDHQLRTYTFPPTLAETKDCGSGASTLPGARLDTQGGAAGDGANCIRGDTGNDGPKTYDGLVAGVDTLRGRLDAANGTTTCAGRSNLTVGGRLVNNDSLRCFLRGSTTLADIASDTGVTDAMLDESIKRSPRFVYLPVVYPNDRAQKGYQPIRGFVPGFVTEETVTAGPNDASGHVNGLEINGNSVKVLHVFTFNPAAVPTTETDETVSYDAAVEDTIVRLVG</sequence>
<name>A0A3N2CXG2_9ACTN</name>
<evidence type="ECO:0000313" key="2">
    <source>
        <dbReference type="EMBL" id="ROR92143.1"/>
    </source>
</evidence>
<feature type="compositionally biased region" description="Low complexity" evidence="1">
    <location>
        <begin position="350"/>
        <end position="359"/>
    </location>
</feature>
<evidence type="ECO:0000256" key="1">
    <source>
        <dbReference type="SAM" id="MobiDB-lite"/>
    </source>
</evidence>
<gene>
    <name evidence="2" type="ORF">EDD33_3027</name>
</gene>
<evidence type="ECO:0000313" key="3">
    <source>
        <dbReference type="Proteomes" id="UP000281738"/>
    </source>
</evidence>
<keyword evidence="3" id="KW-1185">Reference proteome</keyword>
<dbReference type="Proteomes" id="UP000281738">
    <property type="component" value="Unassembled WGS sequence"/>
</dbReference>
<organism evidence="2 3">
    <name type="scientific">Nocardioides aurantiacus</name>
    <dbReference type="NCBI Taxonomy" id="86796"/>
    <lineage>
        <taxon>Bacteria</taxon>
        <taxon>Bacillati</taxon>
        <taxon>Actinomycetota</taxon>
        <taxon>Actinomycetes</taxon>
        <taxon>Propionibacteriales</taxon>
        <taxon>Nocardioidaceae</taxon>
        <taxon>Nocardioides</taxon>
    </lineage>
</organism>
<dbReference type="RefSeq" id="WP_123391758.1">
    <property type="nucleotide sequence ID" value="NZ_RKHO01000001.1"/>
</dbReference>
<proteinExistence type="predicted"/>
<dbReference type="OrthoDB" id="3773481at2"/>
<dbReference type="AlphaFoldDB" id="A0A3N2CXG2"/>
<reference evidence="2 3" key="1">
    <citation type="submission" date="2018-11" db="EMBL/GenBank/DDBJ databases">
        <title>Sequencing the genomes of 1000 actinobacteria strains.</title>
        <authorList>
            <person name="Klenk H.-P."/>
        </authorList>
    </citation>
    <scope>NUCLEOTIDE SEQUENCE [LARGE SCALE GENOMIC DNA]</scope>
    <source>
        <strain evidence="2 3">DSM 12652</strain>
    </source>
</reference>
<dbReference type="EMBL" id="RKHO01000001">
    <property type="protein sequence ID" value="ROR92143.1"/>
    <property type="molecule type" value="Genomic_DNA"/>
</dbReference>
<feature type="region of interest" description="Disordered" evidence="1">
    <location>
        <begin position="350"/>
        <end position="424"/>
    </location>
</feature>
<comment type="caution">
    <text evidence="2">The sequence shown here is derived from an EMBL/GenBank/DDBJ whole genome shotgun (WGS) entry which is preliminary data.</text>
</comment>
<feature type="compositionally biased region" description="Low complexity" evidence="1">
    <location>
        <begin position="369"/>
        <end position="399"/>
    </location>
</feature>
<accession>A0A3N2CXG2</accession>
<protein>
    <recommendedName>
        <fullName evidence="4">Flp pilus-assembly TadE/G-like protein</fullName>
    </recommendedName>
</protein>